<sequence>MRVLISGAGIAGPSLAWFLAKAGARVTTVEKAQALLPHGQNVDIQGSARKVLKKMGLVDEVLKFNTTEKGTQLIDSKGRPFAPFPVQKGTANSFTSEFEILRGDLAAVFYNATKDHPNVTYLFDTTVKEVISNDDVSVKVELSNGDVQTYDILVLSDGQWSKLRKQCFPEDAVKVVDKDMFAVYWTIPRIPTDNDWWNLYAALGRRVISLRPDPHGTIRAMFTRMPMNEAHRQEWLTAARGDRATQETLLRKEFTDAGWQSQRLLDSIPTAPDFYFQPMQQIKMAKWSTGRIVCLGDTAYAPTPLTGMGTSLAINGAYVLAGELSKLENGEHPSKAFDAYESIYRPFVEEKQQIPSLLPGFVHPNTARHRFLINTLASALSKVVRTPWLANRLAKMVFDESDHEDFPLPKYPVFEEEPAVKATELNTQ</sequence>
<dbReference type="EMBL" id="JAVHNS010000001">
    <property type="protein sequence ID" value="KAK6363415.1"/>
    <property type="molecule type" value="Genomic_DNA"/>
</dbReference>
<proteinExistence type="predicted"/>
<name>A0AAV9VQJ3_9PEZI</name>
<gene>
    <name evidence="5" type="ORF">TWF730_000846</name>
</gene>
<dbReference type="AlphaFoldDB" id="A0AAV9VQJ3"/>
<dbReference type="GO" id="GO:0016491">
    <property type="term" value="F:oxidoreductase activity"/>
    <property type="evidence" value="ECO:0007669"/>
    <property type="project" value="UniProtKB-KW"/>
</dbReference>
<keyword evidence="3" id="KW-0560">Oxidoreductase</keyword>
<comment type="caution">
    <text evidence="5">The sequence shown here is derived from an EMBL/GenBank/DDBJ whole genome shotgun (WGS) entry which is preliminary data.</text>
</comment>
<reference evidence="5 6" key="1">
    <citation type="submission" date="2019-10" db="EMBL/GenBank/DDBJ databases">
        <authorList>
            <person name="Palmer J.M."/>
        </authorList>
    </citation>
    <scope>NUCLEOTIDE SEQUENCE [LARGE SCALE GENOMIC DNA]</scope>
    <source>
        <strain evidence="5 6">TWF730</strain>
    </source>
</reference>
<feature type="domain" description="FAD-binding" evidence="4">
    <location>
        <begin position="2"/>
        <end position="349"/>
    </location>
</feature>
<evidence type="ECO:0000259" key="4">
    <source>
        <dbReference type="Pfam" id="PF01494"/>
    </source>
</evidence>
<accession>A0AAV9VQJ3</accession>
<dbReference type="GO" id="GO:0071949">
    <property type="term" value="F:FAD binding"/>
    <property type="evidence" value="ECO:0007669"/>
    <property type="project" value="InterPro"/>
</dbReference>
<evidence type="ECO:0000313" key="5">
    <source>
        <dbReference type="EMBL" id="KAK6363415.1"/>
    </source>
</evidence>
<protein>
    <recommendedName>
        <fullName evidence="4">FAD-binding domain-containing protein</fullName>
    </recommendedName>
</protein>
<evidence type="ECO:0000256" key="3">
    <source>
        <dbReference type="ARBA" id="ARBA00023002"/>
    </source>
</evidence>
<dbReference type="InterPro" id="IPR051704">
    <property type="entry name" value="FAD_aromatic-hydroxylase"/>
</dbReference>
<dbReference type="Gene3D" id="3.30.9.10">
    <property type="entry name" value="D-Amino Acid Oxidase, subunit A, domain 2"/>
    <property type="match status" value="1"/>
</dbReference>
<dbReference type="PANTHER" id="PTHR46865:SF2">
    <property type="entry name" value="MONOOXYGENASE"/>
    <property type="match status" value="1"/>
</dbReference>
<organism evidence="5 6">
    <name type="scientific">Orbilia blumenaviensis</name>
    <dbReference type="NCBI Taxonomy" id="1796055"/>
    <lineage>
        <taxon>Eukaryota</taxon>
        <taxon>Fungi</taxon>
        <taxon>Dikarya</taxon>
        <taxon>Ascomycota</taxon>
        <taxon>Pezizomycotina</taxon>
        <taxon>Orbiliomycetes</taxon>
        <taxon>Orbiliales</taxon>
        <taxon>Orbiliaceae</taxon>
        <taxon>Orbilia</taxon>
    </lineage>
</organism>
<dbReference type="Gene3D" id="3.50.50.60">
    <property type="entry name" value="FAD/NAD(P)-binding domain"/>
    <property type="match status" value="1"/>
</dbReference>
<evidence type="ECO:0000313" key="6">
    <source>
        <dbReference type="Proteomes" id="UP001373714"/>
    </source>
</evidence>
<dbReference type="InterPro" id="IPR036188">
    <property type="entry name" value="FAD/NAD-bd_sf"/>
</dbReference>
<evidence type="ECO:0000256" key="1">
    <source>
        <dbReference type="ARBA" id="ARBA00022630"/>
    </source>
</evidence>
<dbReference type="InterPro" id="IPR002938">
    <property type="entry name" value="FAD-bd"/>
</dbReference>
<dbReference type="SUPFAM" id="SSF51905">
    <property type="entry name" value="FAD/NAD(P)-binding domain"/>
    <property type="match status" value="1"/>
</dbReference>
<evidence type="ECO:0000256" key="2">
    <source>
        <dbReference type="ARBA" id="ARBA00022827"/>
    </source>
</evidence>
<dbReference type="PRINTS" id="PR00420">
    <property type="entry name" value="RNGMNOXGNASE"/>
</dbReference>
<dbReference type="Proteomes" id="UP001373714">
    <property type="component" value="Unassembled WGS sequence"/>
</dbReference>
<keyword evidence="6" id="KW-1185">Reference proteome</keyword>
<dbReference type="Pfam" id="PF01494">
    <property type="entry name" value="FAD_binding_3"/>
    <property type="match status" value="1"/>
</dbReference>
<dbReference type="PANTHER" id="PTHR46865">
    <property type="entry name" value="OXIDOREDUCTASE-RELATED"/>
    <property type="match status" value="1"/>
</dbReference>
<keyword evidence="1" id="KW-0285">Flavoprotein</keyword>
<keyword evidence="2" id="KW-0274">FAD</keyword>